<dbReference type="EMBL" id="CAAALY010039029">
    <property type="protein sequence ID" value="VEL18854.1"/>
    <property type="molecule type" value="Genomic_DNA"/>
</dbReference>
<evidence type="ECO:0000313" key="1">
    <source>
        <dbReference type="EMBL" id="VEL18854.1"/>
    </source>
</evidence>
<evidence type="ECO:0000313" key="2">
    <source>
        <dbReference type="Proteomes" id="UP000784294"/>
    </source>
</evidence>
<keyword evidence="2" id="KW-1185">Reference proteome</keyword>
<protein>
    <submittedName>
        <fullName evidence="1">Uncharacterized protein</fullName>
    </submittedName>
</protein>
<comment type="caution">
    <text evidence="1">The sequence shown here is derived from an EMBL/GenBank/DDBJ whole genome shotgun (WGS) entry which is preliminary data.</text>
</comment>
<gene>
    <name evidence="1" type="ORF">PXEA_LOCUS12294</name>
</gene>
<dbReference type="Proteomes" id="UP000784294">
    <property type="component" value="Unassembled WGS sequence"/>
</dbReference>
<reference evidence="1" key="1">
    <citation type="submission" date="2018-11" db="EMBL/GenBank/DDBJ databases">
        <authorList>
            <consortium name="Pathogen Informatics"/>
        </authorList>
    </citation>
    <scope>NUCLEOTIDE SEQUENCE</scope>
</reference>
<sequence length="138" mass="15654">MKENVLITLSPKSALRHHLPPIQVSGCAGMLVHTCTQPLDEISMPAIREISDNDNKSRAFYFNLWHKRMNHNIEIKFHKCEFKPLTELSVAAYATESYIKRQEVQSERDSESPSARLSGGGQTQTWVAMGSIKCLTFF</sequence>
<accession>A0A3S5BBV2</accession>
<name>A0A3S5BBV2_9PLAT</name>
<proteinExistence type="predicted"/>
<dbReference type="AlphaFoldDB" id="A0A3S5BBV2"/>
<organism evidence="1 2">
    <name type="scientific">Protopolystoma xenopodis</name>
    <dbReference type="NCBI Taxonomy" id="117903"/>
    <lineage>
        <taxon>Eukaryota</taxon>
        <taxon>Metazoa</taxon>
        <taxon>Spiralia</taxon>
        <taxon>Lophotrochozoa</taxon>
        <taxon>Platyhelminthes</taxon>
        <taxon>Monogenea</taxon>
        <taxon>Polyopisthocotylea</taxon>
        <taxon>Polystomatidea</taxon>
        <taxon>Polystomatidae</taxon>
        <taxon>Protopolystoma</taxon>
    </lineage>
</organism>